<reference evidence="1" key="1">
    <citation type="submission" date="2021-06" db="EMBL/GenBank/DDBJ databases">
        <title>Comparative genomics, transcriptomics and evolutionary studies reveal genomic signatures of adaptation to plant cell wall in hemibiotrophic fungi.</title>
        <authorList>
            <consortium name="DOE Joint Genome Institute"/>
            <person name="Baroncelli R."/>
            <person name="Diaz J.F."/>
            <person name="Benocci T."/>
            <person name="Peng M."/>
            <person name="Battaglia E."/>
            <person name="Haridas S."/>
            <person name="Andreopoulos W."/>
            <person name="Labutti K."/>
            <person name="Pangilinan J."/>
            <person name="Floch G.L."/>
            <person name="Makela M.R."/>
            <person name="Henrissat B."/>
            <person name="Grigoriev I.V."/>
            <person name="Crouch J.A."/>
            <person name="De Vries R.P."/>
            <person name="Sukno S.A."/>
            <person name="Thon M.R."/>
        </authorList>
    </citation>
    <scope>NUCLEOTIDE SEQUENCE</scope>
    <source>
        <strain evidence="1">CBS 125086</strain>
    </source>
</reference>
<dbReference type="Proteomes" id="UP001230504">
    <property type="component" value="Unassembled WGS sequence"/>
</dbReference>
<gene>
    <name evidence="1" type="ORF">LY79DRAFT_128696</name>
</gene>
<keyword evidence="2" id="KW-1185">Reference proteome</keyword>
<evidence type="ECO:0000313" key="1">
    <source>
        <dbReference type="EMBL" id="KAK1594867.1"/>
    </source>
</evidence>
<evidence type="ECO:0000313" key="2">
    <source>
        <dbReference type="Proteomes" id="UP001230504"/>
    </source>
</evidence>
<accession>A0AAD8Q4F0</accession>
<organism evidence="1 2">
    <name type="scientific">Colletotrichum navitas</name>
    <dbReference type="NCBI Taxonomy" id="681940"/>
    <lineage>
        <taxon>Eukaryota</taxon>
        <taxon>Fungi</taxon>
        <taxon>Dikarya</taxon>
        <taxon>Ascomycota</taxon>
        <taxon>Pezizomycotina</taxon>
        <taxon>Sordariomycetes</taxon>
        <taxon>Hypocreomycetidae</taxon>
        <taxon>Glomerellales</taxon>
        <taxon>Glomerellaceae</taxon>
        <taxon>Colletotrichum</taxon>
        <taxon>Colletotrichum graminicola species complex</taxon>
    </lineage>
</organism>
<comment type="caution">
    <text evidence="1">The sequence shown here is derived from an EMBL/GenBank/DDBJ whole genome shotgun (WGS) entry which is preliminary data.</text>
</comment>
<dbReference type="AlphaFoldDB" id="A0AAD8Q4F0"/>
<dbReference type="EMBL" id="JAHLJV010000018">
    <property type="protein sequence ID" value="KAK1594867.1"/>
    <property type="molecule type" value="Genomic_DNA"/>
</dbReference>
<dbReference type="GeneID" id="85435068"/>
<protein>
    <submittedName>
        <fullName evidence="1">Uncharacterized protein</fullName>
    </submittedName>
</protein>
<proteinExistence type="predicted"/>
<dbReference type="RefSeq" id="XP_060415986.1">
    <property type="nucleotide sequence ID" value="XM_060550828.1"/>
</dbReference>
<name>A0AAD8Q4F0_9PEZI</name>
<sequence>MVSSVCRSLIAWIVARYERFLFGPSPGISSAFFLASCLFHEQLPLPSPHRLPSPKSMEGRWGMTENGRQVFGRAAACGLMTNVVAEWNPSHPQPRPGYDVRCLGGASADFIGPGRGRVLHVPVTATIQVWLRWADDWGSGSACSWGFPILTLCFLRWWSIPVVHCPGFFEWATASTGS</sequence>